<keyword evidence="1" id="KW-0812">Transmembrane</keyword>
<organism evidence="4 5">
    <name type="scientific">Sinorhizobium alkalisoli</name>
    <dbReference type="NCBI Taxonomy" id="1752398"/>
    <lineage>
        <taxon>Bacteria</taxon>
        <taxon>Pseudomonadati</taxon>
        <taxon>Pseudomonadota</taxon>
        <taxon>Alphaproteobacteria</taxon>
        <taxon>Hyphomicrobiales</taxon>
        <taxon>Rhizobiaceae</taxon>
        <taxon>Sinorhizobium/Ensifer group</taxon>
        <taxon>Sinorhizobium</taxon>
    </lineage>
</organism>
<evidence type="ECO:0000256" key="3">
    <source>
        <dbReference type="ARBA" id="ARBA00023136"/>
    </source>
</evidence>
<dbReference type="PANTHER" id="PTHR23534">
    <property type="entry name" value="MFS PERMEASE"/>
    <property type="match status" value="1"/>
</dbReference>
<dbReference type="InterPro" id="IPR020846">
    <property type="entry name" value="MFS_dom"/>
</dbReference>
<evidence type="ECO:0000256" key="1">
    <source>
        <dbReference type="ARBA" id="ARBA00022692"/>
    </source>
</evidence>
<dbReference type="InterPro" id="IPR011701">
    <property type="entry name" value="MFS"/>
</dbReference>
<protein>
    <submittedName>
        <fullName evidence="4">MFS transporter</fullName>
    </submittedName>
</protein>
<dbReference type="Gene3D" id="1.20.1250.20">
    <property type="entry name" value="MFS general substrate transporter like domains"/>
    <property type="match status" value="1"/>
</dbReference>
<sequence length="410" mass="42668">MVTAAVGDIGAVLREARRNVLLLAIAQALLGVVGPISFAVGGVAGHQLLGDDKSLATAPLTAFNIGMALGVVLVAMLSRLTGRRLAFMIGASIAAAGGVIAAAALFRESFWLFAGGLAVLGASNGFTQKLRFAAADASPSFFKPKAISWILGGGIVSAVLGPQIVIFAGDYFAPVWFAGAFVALLPVCLVALFFFAPLRLPDGVPASAARPEAPARPLGEIVGNQRFLTGMVCGISAYALMTFMMTGAPVAMVVGCGFSSDLATLGIQWHVLAMFAPSFVTGWLISRFGAERIVASGFLLLMACAAIAHLGVELWNFWAALVLLGLGWNFAFIGATAIVAQSYRPHEADKVQAFHDIVLFTAVAVSSFASGKVLTAYGWDMLNSVVWPVAGLCLLLLFLLMRASRKTAAA</sequence>
<name>A0A1E3V6W6_9HYPH</name>
<dbReference type="GO" id="GO:0022857">
    <property type="term" value="F:transmembrane transporter activity"/>
    <property type="evidence" value="ECO:0007669"/>
    <property type="project" value="InterPro"/>
</dbReference>
<dbReference type="RefSeq" id="WP_069460666.1">
    <property type="nucleotide sequence ID" value="NZ_CP034909.1"/>
</dbReference>
<dbReference type="PANTHER" id="PTHR23534:SF1">
    <property type="entry name" value="MAJOR FACILITATOR SUPERFAMILY PROTEIN"/>
    <property type="match status" value="1"/>
</dbReference>
<reference evidence="5" key="1">
    <citation type="submission" date="2016-05" db="EMBL/GenBank/DDBJ databases">
        <authorList>
            <person name="Li Y."/>
        </authorList>
    </citation>
    <scope>NUCLEOTIDE SEQUENCE [LARGE SCALE GENOMIC DNA]</scope>
    <source>
        <strain evidence="5">YIC4027</strain>
    </source>
</reference>
<evidence type="ECO:0000256" key="2">
    <source>
        <dbReference type="ARBA" id="ARBA00022989"/>
    </source>
</evidence>
<proteinExistence type="predicted"/>
<dbReference type="InterPro" id="IPR036259">
    <property type="entry name" value="MFS_trans_sf"/>
</dbReference>
<keyword evidence="2" id="KW-1133">Transmembrane helix</keyword>
<dbReference type="OrthoDB" id="8558006at2"/>
<keyword evidence="5" id="KW-1185">Reference proteome</keyword>
<dbReference type="AlphaFoldDB" id="A0A1E3V6W6"/>
<gene>
    <name evidence="4" type="ORF">A8M32_22790</name>
</gene>
<dbReference type="Proteomes" id="UP000094342">
    <property type="component" value="Unassembled WGS sequence"/>
</dbReference>
<dbReference type="SUPFAM" id="SSF103473">
    <property type="entry name" value="MFS general substrate transporter"/>
    <property type="match status" value="1"/>
</dbReference>
<dbReference type="EMBL" id="LYBW01000062">
    <property type="protein sequence ID" value="ODR89269.1"/>
    <property type="molecule type" value="Genomic_DNA"/>
</dbReference>
<dbReference type="PROSITE" id="PS50850">
    <property type="entry name" value="MFS"/>
    <property type="match status" value="1"/>
</dbReference>
<dbReference type="Pfam" id="PF07690">
    <property type="entry name" value="MFS_1"/>
    <property type="match status" value="1"/>
</dbReference>
<comment type="caution">
    <text evidence="4">The sequence shown here is derived from an EMBL/GenBank/DDBJ whole genome shotgun (WGS) entry which is preliminary data.</text>
</comment>
<accession>A0A1E3V6W6</accession>
<dbReference type="STRING" id="1752398.A8M32_22790"/>
<keyword evidence="3" id="KW-0472">Membrane</keyword>
<evidence type="ECO:0000313" key="5">
    <source>
        <dbReference type="Proteomes" id="UP000094342"/>
    </source>
</evidence>
<evidence type="ECO:0000313" key="4">
    <source>
        <dbReference type="EMBL" id="ODR89269.1"/>
    </source>
</evidence>